<sequence length="303" mass="33526">MARIFSIINYKGGVGKTTTTYHIGTWLALNHGKKVLLVDVDPQTNLTFLCATPERWQDFRDNTGTIASLYRAHLDDKPFNIRDIVWSKPIEKAGKPVVPGLDLVPSDVELLSIDLDLQASSTGFTRLEDAATQHITKRAILSNALQEVADEYDYILIDCPPNLYLVTQNALAVSEAYIVTALPDHLSTIGLEILYDRIKKLNNLLTYASAISGGELKGPDLGGIIFVRVRLGGTKITKAHVRKMAEIKGDYGPNVFEEYTTEGIGYGEASERALPVFLIDDANAKRVADQYRKIGDEFLARFP</sequence>
<dbReference type="Gene3D" id="3.40.50.300">
    <property type="entry name" value="P-loop containing nucleotide triphosphate hydrolases"/>
    <property type="match status" value="1"/>
</dbReference>
<dbReference type="SUPFAM" id="SSF52540">
    <property type="entry name" value="P-loop containing nucleoside triphosphate hydrolases"/>
    <property type="match status" value="1"/>
</dbReference>
<dbReference type="PANTHER" id="PTHR13696">
    <property type="entry name" value="P-LOOP CONTAINING NUCLEOSIDE TRIPHOSPHATE HYDROLASE"/>
    <property type="match status" value="1"/>
</dbReference>
<keyword evidence="3" id="KW-1185">Reference proteome</keyword>
<organism evidence="2 3">
    <name type="scientific">Polyangium fumosum</name>
    <dbReference type="NCBI Taxonomy" id="889272"/>
    <lineage>
        <taxon>Bacteria</taxon>
        <taxon>Pseudomonadati</taxon>
        <taxon>Myxococcota</taxon>
        <taxon>Polyangia</taxon>
        <taxon>Polyangiales</taxon>
        <taxon>Polyangiaceae</taxon>
        <taxon>Polyangium</taxon>
    </lineage>
</organism>
<dbReference type="InterPro" id="IPR050678">
    <property type="entry name" value="DNA_Partitioning_ATPase"/>
</dbReference>
<dbReference type="RefSeq" id="WP_136935479.1">
    <property type="nucleotide sequence ID" value="NZ_SSMQ01000088.1"/>
</dbReference>
<dbReference type="InterPro" id="IPR027417">
    <property type="entry name" value="P-loop_NTPase"/>
</dbReference>
<name>A0A4U1IQB2_9BACT</name>
<dbReference type="PANTHER" id="PTHR13696:SF99">
    <property type="entry name" value="COBYRINIC ACID AC-DIAMIDE SYNTHASE"/>
    <property type="match status" value="1"/>
</dbReference>
<gene>
    <name evidence="2" type="ORF">E8A74_45710</name>
</gene>
<feature type="domain" description="AAA" evidence="1">
    <location>
        <begin position="3"/>
        <end position="203"/>
    </location>
</feature>
<accession>A0A4U1IQB2</accession>
<dbReference type="OrthoDB" id="9785810at2"/>
<comment type="caution">
    <text evidence="2">The sequence shown here is derived from an EMBL/GenBank/DDBJ whole genome shotgun (WGS) entry which is preliminary data.</text>
</comment>
<dbReference type="EMBL" id="SSMQ01000088">
    <property type="protein sequence ID" value="TKC96409.1"/>
    <property type="molecule type" value="Genomic_DNA"/>
</dbReference>
<dbReference type="InterPro" id="IPR025669">
    <property type="entry name" value="AAA_dom"/>
</dbReference>
<dbReference type="Pfam" id="PF13614">
    <property type="entry name" value="AAA_31"/>
    <property type="match status" value="1"/>
</dbReference>
<dbReference type="AlphaFoldDB" id="A0A4U1IQB2"/>
<proteinExistence type="predicted"/>
<protein>
    <submittedName>
        <fullName evidence="2">ParA family protein</fullName>
    </submittedName>
</protein>
<dbReference type="Proteomes" id="UP000309215">
    <property type="component" value="Unassembled WGS sequence"/>
</dbReference>
<reference evidence="2 3" key="1">
    <citation type="submission" date="2019-04" db="EMBL/GenBank/DDBJ databases">
        <authorList>
            <person name="Li Y."/>
            <person name="Wang J."/>
        </authorList>
    </citation>
    <scope>NUCLEOTIDE SEQUENCE [LARGE SCALE GENOMIC DNA]</scope>
    <source>
        <strain evidence="2 3">DSM 14668</strain>
    </source>
</reference>
<dbReference type="CDD" id="cd02042">
    <property type="entry name" value="ParAB_family"/>
    <property type="match status" value="1"/>
</dbReference>
<evidence type="ECO:0000313" key="2">
    <source>
        <dbReference type="EMBL" id="TKC96409.1"/>
    </source>
</evidence>
<evidence type="ECO:0000259" key="1">
    <source>
        <dbReference type="Pfam" id="PF13614"/>
    </source>
</evidence>
<evidence type="ECO:0000313" key="3">
    <source>
        <dbReference type="Proteomes" id="UP000309215"/>
    </source>
</evidence>